<reference evidence="1" key="1">
    <citation type="journal article" date="2020" name="Stud. Mycol.">
        <title>101 Dothideomycetes genomes: a test case for predicting lifestyles and emergence of pathogens.</title>
        <authorList>
            <person name="Haridas S."/>
            <person name="Albert R."/>
            <person name="Binder M."/>
            <person name="Bloem J."/>
            <person name="Labutti K."/>
            <person name="Salamov A."/>
            <person name="Andreopoulos B."/>
            <person name="Baker S."/>
            <person name="Barry K."/>
            <person name="Bills G."/>
            <person name="Bluhm B."/>
            <person name="Cannon C."/>
            <person name="Castanera R."/>
            <person name="Culley D."/>
            <person name="Daum C."/>
            <person name="Ezra D."/>
            <person name="Gonzalez J."/>
            <person name="Henrissat B."/>
            <person name="Kuo A."/>
            <person name="Liang C."/>
            <person name="Lipzen A."/>
            <person name="Lutzoni F."/>
            <person name="Magnuson J."/>
            <person name="Mondo S."/>
            <person name="Nolan M."/>
            <person name="Ohm R."/>
            <person name="Pangilinan J."/>
            <person name="Park H.-J."/>
            <person name="Ramirez L."/>
            <person name="Alfaro M."/>
            <person name="Sun H."/>
            <person name="Tritt A."/>
            <person name="Yoshinaga Y."/>
            <person name="Zwiers L.-H."/>
            <person name="Turgeon B."/>
            <person name="Goodwin S."/>
            <person name="Spatafora J."/>
            <person name="Crous P."/>
            <person name="Grigoriev I."/>
        </authorList>
    </citation>
    <scope>NUCLEOTIDE SEQUENCE</scope>
    <source>
        <strain evidence="1">CBS 119687</strain>
    </source>
</reference>
<dbReference type="AlphaFoldDB" id="A0A6A6A0I1"/>
<dbReference type="Proteomes" id="UP000799771">
    <property type="component" value="Unassembled WGS sequence"/>
</dbReference>
<dbReference type="GeneID" id="54406647"/>
<dbReference type="PANTHER" id="PTHR37540">
    <property type="entry name" value="TRANSCRIPTION FACTOR (ACR-2), PUTATIVE-RELATED-RELATED"/>
    <property type="match status" value="1"/>
</dbReference>
<sequence>MDRSTRPSFNFVNLQHPDDLKDEETQLRIRRLAMREVGKSRRRLNSNRKGNELTTDIYNRREDRLDFDRFSSGSIDPFGPYPIQLDESSQALLANIFSHNTNHSSQLRGSWYPVGLSCAATFHNVLSNSQNFIFEKLHGHFPAQDNAQALTHHHTALRLANEMINDPTKYMSDETVGTVASFMCHHSLLGSFAGGEWHKHRNALINIVELRGGFAAIDQENLRITLSWVDLVGSFSQDITPLVPLPRKWEANSKSPPNSPRAYSPISLIWKQRLPMQMDWITIFDDMAHLISLDHAFNEEQLTLAITSGSWMEPTIWRLLVIRPLLHGHVIEEVLRLGTLLFLAPVWRVLGQSPVWTAGISGNLLRVLMGNMVEWNELKPALVWVLYFATIETKNLSERNQFVLMMAVMMSGMQIREWDELMQVVRSVLWVEVVFSGSEELVRDEVMQIAQHNPTMNGW</sequence>
<dbReference type="EMBL" id="ML977516">
    <property type="protein sequence ID" value="KAF2125502.1"/>
    <property type="molecule type" value="Genomic_DNA"/>
</dbReference>
<name>A0A6A6A0I1_9PLEO</name>
<dbReference type="PANTHER" id="PTHR37540:SF5">
    <property type="entry name" value="TRANSCRIPTION FACTOR DOMAIN-CONTAINING PROTEIN"/>
    <property type="match status" value="1"/>
</dbReference>
<protein>
    <recommendedName>
        <fullName evidence="3">Tachykinin family protein</fullName>
    </recommendedName>
</protein>
<evidence type="ECO:0000313" key="1">
    <source>
        <dbReference type="EMBL" id="KAF2125502.1"/>
    </source>
</evidence>
<gene>
    <name evidence="1" type="ORF">P153DRAFT_348731</name>
</gene>
<accession>A0A6A6A0I1</accession>
<dbReference type="RefSeq" id="XP_033519894.1">
    <property type="nucleotide sequence ID" value="XM_033666215.1"/>
</dbReference>
<organism evidence="1 2">
    <name type="scientific">Dothidotthia symphoricarpi CBS 119687</name>
    <dbReference type="NCBI Taxonomy" id="1392245"/>
    <lineage>
        <taxon>Eukaryota</taxon>
        <taxon>Fungi</taxon>
        <taxon>Dikarya</taxon>
        <taxon>Ascomycota</taxon>
        <taxon>Pezizomycotina</taxon>
        <taxon>Dothideomycetes</taxon>
        <taxon>Pleosporomycetidae</taxon>
        <taxon>Pleosporales</taxon>
        <taxon>Dothidotthiaceae</taxon>
        <taxon>Dothidotthia</taxon>
    </lineage>
</organism>
<evidence type="ECO:0008006" key="3">
    <source>
        <dbReference type="Google" id="ProtNLM"/>
    </source>
</evidence>
<proteinExistence type="predicted"/>
<evidence type="ECO:0000313" key="2">
    <source>
        <dbReference type="Proteomes" id="UP000799771"/>
    </source>
</evidence>
<dbReference type="OrthoDB" id="4159781at2759"/>
<keyword evidence="2" id="KW-1185">Reference proteome</keyword>